<dbReference type="PANTHER" id="PTHR48439">
    <property type="entry name" value="HEMIMETHYLATED DNA-BINDING DOMAIN-CONTAINING PROTEIN"/>
    <property type="match status" value="1"/>
</dbReference>
<dbReference type="InterPro" id="IPR053189">
    <property type="entry name" value="Clp_protease_adapter_ClpF"/>
</dbReference>
<evidence type="ECO:0000313" key="3">
    <source>
        <dbReference type="EMBL" id="MBC2593341.1"/>
    </source>
</evidence>
<accession>A0A842HD99</accession>
<evidence type="ECO:0000256" key="1">
    <source>
        <dbReference type="NCBIfam" id="TIGR02097"/>
    </source>
</evidence>
<sequence>MIAPREAFTRRQPRFLIGQVIRHARYGYRGVIVAFDEKCRASEQWYEQNQTQPERNQPWYHVLVDGVAYSTYAAETSLTEDDSGECIIHPWTELYFSGFDAGRYIRNLTPWPYSAP</sequence>
<comment type="caution">
    <text evidence="3">The sequence shown here is derived from an EMBL/GenBank/DDBJ whole genome shotgun (WGS) entry which is preliminary data.</text>
</comment>
<feature type="domain" description="Hemimethylated DNA-binding" evidence="2">
    <location>
        <begin position="12"/>
        <end position="107"/>
    </location>
</feature>
<organism evidence="3 4">
    <name type="scientific">Ruficoccus amylovorans</name>
    <dbReference type="NCBI Taxonomy" id="1804625"/>
    <lineage>
        <taxon>Bacteria</taxon>
        <taxon>Pseudomonadati</taxon>
        <taxon>Verrucomicrobiota</taxon>
        <taxon>Opitutia</taxon>
        <taxon>Puniceicoccales</taxon>
        <taxon>Cerasicoccaceae</taxon>
        <taxon>Ruficoccus</taxon>
    </lineage>
</organism>
<proteinExistence type="predicted"/>
<keyword evidence="3" id="KW-0346">Stress response</keyword>
<dbReference type="Gene3D" id="2.30.30.390">
    <property type="entry name" value="Hemimethylated DNA-binding domain"/>
    <property type="match status" value="1"/>
</dbReference>
<dbReference type="RefSeq" id="WP_185674350.1">
    <property type="nucleotide sequence ID" value="NZ_JACHVB010000013.1"/>
</dbReference>
<dbReference type="EMBL" id="JACHVB010000013">
    <property type="protein sequence ID" value="MBC2593341.1"/>
    <property type="molecule type" value="Genomic_DNA"/>
</dbReference>
<dbReference type="Pfam" id="PF08755">
    <property type="entry name" value="YccV-like"/>
    <property type="match status" value="1"/>
</dbReference>
<dbReference type="NCBIfam" id="TIGR02097">
    <property type="entry name" value="yccV"/>
    <property type="match status" value="1"/>
</dbReference>
<dbReference type="PANTHER" id="PTHR48439:SF1">
    <property type="entry name" value="HEMIMETHYLATED DNA-BINDING DOMAIN-CONTAINING PROTEIN"/>
    <property type="match status" value="1"/>
</dbReference>
<gene>
    <name evidence="3" type="primary">hspQ</name>
    <name evidence="3" type="ORF">H5P28_03615</name>
</gene>
<keyword evidence="4" id="KW-1185">Reference proteome</keyword>
<dbReference type="Proteomes" id="UP000546464">
    <property type="component" value="Unassembled WGS sequence"/>
</dbReference>
<dbReference type="SMART" id="SM00992">
    <property type="entry name" value="YccV-like"/>
    <property type="match status" value="1"/>
</dbReference>
<protein>
    <recommendedName>
        <fullName evidence="1">Heat shock protein HspQ</fullName>
    </recommendedName>
</protein>
<evidence type="ECO:0000259" key="2">
    <source>
        <dbReference type="SMART" id="SM00992"/>
    </source>
</evidence>
<dbReference type="GO" id="GO:0003677">
    <property type="term" value="F:DNA binding"/>
    <property type="evidence" value="ECO:0007669"/>
    <property type="project" value="UniProtKB-UniRule"/>
</dbReference>
<name>A0A842HD99_9BACT</name>
<dbReference type="AlphaFoldDB" id="A0A842HD99"/>
<dbReference type="SUPFAM" id="SSF141255">
    <property type="entry name" value="YccV-like"/>
    <property type="match status" value="1"/>
</dbReference>
<evidence type="ECO:0000313" key="4">
    <source>
        <dbReference type="Proteomes" id="UP000546464"/>
    </source>
</evidence>
<reference evidence="3 4" key="1">
    <citation type="submission" date="2020-07" db="EMBL/GenBank/DDBJ databases">
        <authorList>
            <person name="Feng X."/>
        </authorList>
    </citation>
    <scope>NUCLEOTIDE SEQUENCE [LARGE SCALE GENOMIC DNA]</scope>
    <source>
        <strain evidence="3 4">JCM31066</strain>
    </source>
</reference>
<dbReference type="InterPro" id="IPR036623">
    <property type="entry name" value="Hemimethylated_DNA-bd_sf"/>
</dbReference>
<dbReference type="InterPro" id="IPR011722">
    <property type="entry name" value="Hemimethylated_DNA-bd_dom"/>
</dbReference>